<dbReference type="AlphaFoldDB" id="A0A0E9QZ08"/>
<dbReference type="EMBL" id="GBXM01086488">
    <property type="protein sequence ID" value="JAH22089.1"/>
    <property type="molecule type" value="Transcribed_RNA"/>
</dbReference>
<organism evidence="1">
    <name type="scientific">Anguilla anguilla</name>
    <name type="common">European freshwater eel</name>
    <name type="synonym">Muraena anguilla</name>
    <dbReference type="NCBI Taxonomy" id="7936"/>
    <lineage>
        <taxon>Eukaryota</taxon>
        <taxon>Metazoa</taxon>
        <taxon>Chordata</taxon>
        <taxon>Craniata</taxon>
        <taxon>Vertebrata</taxon>
        <taxon>Euteleostomi</taxon>
        <taxon>Actinopterygii</taxon>
        <taxon>Neopterygii</taxon>
        <taxon>Teleostei</taxon>
        <taxon>Anguilliformes</taxon>
        <taxon>Anguillidae</taxon>
        <taxon>Anguilla</taxon>
    </lineage>
</organism>
<name>A0A0E9QZ08_ANGAN</name>
<evidence type="ECO:0000313" key="1">
    <source>
        <dbReference type="EMBL" id="JAH22089.1"/>
    </source>
</evidence>
<accession>A0A0E9QZ08</accession>
<reference evidence="1" key="2">
    <citation type="journal article" date="2015" name="Fish Shellfish Immunol.">
        <title>Early steps in the European eel (Anguilla anguilla)-Vibrio vulnificus interaction in the gills: Role of the RtxA13 toxin.</title>
        <authorList>
            <person name="Callol A."/>
            <person name="Pajuelo D."/>
            <person name="Ebbesson L."/>
            <person name="Teles M."/>
            <person name="MacKenzie S."/>
            <person name="Amaro C."/>
        </authorList>
    </citation>
    <scope>NUCLEOTIDE SEQUENCE</scope>
</reference>
<proteinExistence type="predicted"/>
<sequence>MAEVREEWPYIQYILLFTLYSMTLDLQSNKSHVVKAHKSQLLFKGILIH</sequence>
<reference evidence="1" key="1">
    <citation type="submission" date="2014-11" db="EMBL/GenBank/DDBJ databases">
        <authorList>
            <person name="Amaro Gonzalez C."/>
        </authorList>
    </citation>
    <scope>NUCLEOTIDE SEQUENCE</scope>
</reference>
<protein>
    <submittedName>
        <fullName evidence="1">Uncharacterized protein</fullName>
    </submittedName>
</protein>